<keyword evidence="2" id="KW-0560">Oxidoreductase</keyword>
<dbReference type="Pfam" id="PF00107">
    <property type="entry name" value="ADH_zinc_N"/>
    <property type="match status" value="1"/>
</dbReference>
<dbReference type="Proteomes" id="UP001175000">
    <property type="component" value="Unassembled WGS sequence"/>
</dbReference>
<dbReference type="Pfam" id="PF08240">
    <property type="entry name" value="ADH_N"/>
    <property type="match status" value="1"/>
</dbReference>
<accession>A0AA39WJI9</accession>
<dbReference type="EMBL" id="JAULSU010000005">
    <property type="protein sequence ID" value="KAK0616542.1"/>
    <property type="molecule type" value="Genomic_DNA"/>
</dbReference>
<dbReference type="SMART" id="SM00829">
    <property type="entry name" value="PKS_ER"/>
    <property type="match status" value="1"/>
</dbReference>
<dbReference type="PANTHER" id="PTHR45348:SF7">
    <property type="entry name" value="ZINC BINDING OXIDOREDUCTASE, PUTATIVE-RELATED"/>
    <property type="match status" value="1"/>
</dbReference>
<evidence type="ECO:0000259" key="3">
    <source>
        <dbReference type="SMART" id="SM00829"/>
    </source>
</evidence>
<comment type="caution">
    <text evidence="4">The sequence shown here is derived from an EMBL/GenBank/DDBJ whole genome shotgun (WGS) entry which is preliminary data.</text>
</comment>
<protein>
    <submittedName>
        <fullName evidence="4">Chaperonin 10-like protein</fullName>
    </submittedName>
</protein>
<comment type="similarity">
    <text evidence="1">Belongs to the zinc-containing alcohol dehydrogenase family.</text>
</comment>
<dbReference type="InterPro" id="IPR011032">
    <property type="entry name" value="GroES-like_sf"/>
</dbReference>
<dbReference type="PANTHER" id="PTHR45348">
    <property type="entry name" value="HYPOTHETICAL OXIDOREDUCTASE (EUROFUNG)"/>
    <property type="match status" value="1"/>
</dbReference>
<name>A0AA39WJI9_9PEZI</name>
<dbReference type="SUPFAM" id="SSF50129">
    <property type="entry name" value="GroES-like"/>
    <property type="match status" value="1"/>
</dbReference>
<organism evidence="4 5">
    <name type="scientific">Immersiella caudata</name>
    <dbReference type="NCBI Taxonomy" id="314043"/>
    <lineage>
        <taxon>Eukaryota</taxon>
        <taxon>Fungi</taxon>
        <taxon>Dikarya</taxon>
        <taxon>Ascomycota</taxon>
        <taxon>Pezizomycotina</taxon>
        <taxon>Sordariomycetes</taxon>
        <taxon>Sordariomycetidae</taxon>
        <taxon>Sordariales</taxon>
        <taxon>Lasiosphaeriaceae</taxon>
        <taxon>Immersiella</taxon>
    </lineage>
</organism>
<evidence type="ECO:0000256" key="1">
    <source>
        <dbReference type="ARBA" id="ARBA00008072"/>
    </source>
</evidence>
<reference evidence="4" key="1">
    <citation type="submission" date="2023-06" db="EMBL/GenBank/DDBJ databases">
        <title>Genome-scale phylogeny and comparative genomics of the fungal order Sordariales.</title>
        <authorList>
            <consortium name="Lawrence Berkeley National Laboratory"/>
            <person name="Hensen N."/>
            <person name="Bonometti L."/>
            <person name="Westerberg I."/>
            <person name="Brannstrom I.O."/>
            <person name="Guillou S."/>
            <person name="Cros-Aarteil S."/>
            <person name="Calhoun S."/>
            <person name="Haridas S."/>
            <person name="Kuo A."/>
            <person name="Mondo S."/>
            <person name="Pangilinan J."/>
            <person name="Riley R."/>
            <person name="Labutti K."/>
            <person name="Andreopoulos B."/>
            <person name="Lipzen A."/>
            <person name="Chen C."/>
            <person name="Yanf M."/>
            <person name="Daum C."/>
            <person name="Ng V."/>
            <person name="Clum A."/>
            <person name="Steindorff A."/>
            <person name="Ohm R."/>
            <person name="Martin F."/>
            <person name="Silar P."/>
            <person name="Natvig D."/>
            <person name="Lalanne C."/>
            <person name="Gautier V."/>
            <person name="Ament-Velasquez S.L."/>
            <person name="Kruys A."/>
            <person name="Hutchinson M.I."/>
            <person name="Powell A.J."/>
            <person name="Barry K."/>
            <person name="Miller A.N."/>
            <person name="Grigoriev I.V."/>
            <person name="Debuchy R."/>
            <person name="Gladieux P."/>
            <person name="Thoren M.H."/>
            <person name="Johannesson H."/>
        </authorList>
    </citation>
    <scope>NUCLEOTIDE SEQUENCE</scope>
    <source>
        <strain evidence="4">CBS 606.72</strain>
    </source>
</reference>
<evidence type="ECO:0000313" key="4">
    <source>
        <dbReference type="EMBL" id="KAK0616542.1"/>
    </source>
</evidence>
<proteinExistence type="inferred from homology"/>
<dbReference type="InterPro" id="IPR020843">
    <property type="entry name" value="ER"/>
</dbReference>
<feature type="domain" description="Enoyl reductase (ER)" evidence="3">
    <location>
        <begin position="3"/>
        <end position="325"/>
    </location>
</feature>
<sequence>MRALILDPEHKTASVRETAKPQPGPGEALIRVHSIALNPVDALYVFNPIATTARVVGADFAGTVVEPTTPALKPGQRVAGFVQGANSFNERPGAFAEYAVSPADLVWAVPDSMTFDQAAAVSLCALTAAQALFYRLGLPAPFEWVKKKTGQARDTFPDGLTFFVYGASTSVGLYAAQLLRLAAAANGIPLRLVGTASKKHFDMLKAAPYGYDALVDYRDPNWIEEARQAGGASGIGYGIDCISEGETVKQVLGVLGEGGKLAIIRSLAGGAWSSEGVNLNSVFYGAVWEGLGVEIDYQNMTVPATEDTRRFAVAFYRWLSSGTALEANPVRLMPGGLSRVVPDGFALLGSGSMDDRAEGRTEDWMRPISGEKLVYQV</sequence>
<dbReference type="Gene3D" id="3.90.180.10">
    <property type="entry name" value="Medium-chain alcohol dehydrogenases, catalytic domain"/>
    <property type="match status" value="1"/>
</dbReference>
<evidence type="ECO:0000313" key="5">
    <source>
        <dbReference type="Proteomes" id="UP001175000"/>
    </source>
</evidence>
<dbReference type="InterPro" id="IPR013154">
    <property type="entry name" value="ADH-like_N"/>
</dbReference>
<gene>
    <name evidence="4" type="ORF">B0T14DRAFT_568137</name>
</gene>
<dbReference type="SUPFAM" id="SSF51735">
    <property type="entry name" value="NAD(P)-binding Rossmann-fold domains"/>
    <property type="match status" value="1"/>
</dbReference>
<keyword evidence="5" id="KW-1185">Reference proteome</keyword>
<dbReference type="AlphaFoldDB" id="A0AA39WJI9"/>
<evidence type="ECO:0000256" key="2">
    <source>
        <dbReference type="ARBA" id="ARBA00023002"/>
    </source>
</evidence>
<dbReference type="InterPro" id="IPR047122">
    <property type="entry name" value="Trans-enoyl_RdTase-like"/>
</dbReference>
<dbReference type="GO" id="GO:0016651">
    <property type="term" value="F:oxidoreductase activity, acting on NAD(P)H"/>
    <property type="evidence" value="ECO:0007669"/>
    <property type="project" value="InterPro"/>
</dbReference>
<dbReference type="InterPro" id="IPR013149">
    <property type="entry name" value="ADH-like_C"/>
</dbReference>
<dbReference type="InterPro" id="IPR036291">
    <property type="entry name" value="NAD(P)-bd_dom_sf"/>
</dbReference>
<dbReference type="CDD" id="cd08249">
    <property type="entry name" value="enoyl_reductase_like"/>
    <property type="match status" value="1"/>
</dbReference>
<dbReference type="Gene3D" id="3.40.50.720">
    <property type="entry name" value="NAD(P)-binding Rossmann-like Domain"/>
    <property type="match status" value="1"/>
</dbReference>